<dbReference type="Proteomes" id="UP000516957">
    <property type="component" value="Unassembled WGS sequence"/>
</dbReference>
<dbReference type="EMBL" id="JACCBE010000001">
    <property type="protein sequence ID" value="NYD56253.1"/>
    <property type="molecule type" value="Genomic_DNA"/>
</dbReference>
<dbReference type="PROSITE" id="PS51257">
    <property type="entry name" value="PROKAR_LIPOPROTEIN"/>
    <property type="match status" value="1"/>
</dbReference>
<evidence type="ECO:0000256" key="1">
    <source>
        <dbReference type="SAM" id="SignalP"/>
    </source>
</evidence>
<feature type="chain" id="PRO_5039213031" description="Lipoprotein" evidence="1">
    <location>
        <begin position="23"/>
        <end position="169"/>
    </location>
</feature>
<name>A0A7Y9EYH6_9ACTN</name>
<evidence type="ECO:0008006" key="4">
    <source>
        <dbReference type="Google" id="ProtNLM"/>
    </source>
</evidence>
<sequence>MRRLGTLLHLPAVLLVATSLVACGGDPEPRGADGAAASVGDSDEAGPVVLRQRLVTATDAGEGPGEVAGEVAVAVGDDAAMDAFTADLSEGLAADVVEAADALEVGGDEELAAQVVAIGCDEPTSVTARRTPGGVVLEPGPVPSPGRQCFAAMTTVAVVVLEAGTLSAG</sequence>
<protein>
    <recommendedName>
        <fullName evidence="4">Lipoprotein</fullName>
    </recommendedName>
</protein>
<feature type="signal peptide" evidence="1">
    <location>
        <begin position="1"/>
        <end position="22"/>
    </location>
</feature>
<dbReference type="AlphaFoldDB" id="A0A7Y9EYH6"/>
<evidence type="ECO:0000313" key="2">
    <source>
        <dbReference type="EMBL" id="NYD56253.1"/>
    </source>
</evidence>
<comment type="caution">
    <text evidence="2">The sequence shown here is derived from an EMBL/GenBank/DDBJ whole genome shotgun (WGS) entry which is preliminary data.</text>
</comment>
<dbReference type="RefSeq" id="WP_179614183.1">
    <property type="nucleotide sequence ID" value="NZ_CP059163.1"/>
</dbReference>
<organism evidence="2 3">
    <name type="scientific">Nocardioides marinisabuli</name>
    <dbReference type="NCBI Taxonomy" id="419476"/>
    <lineage>
        <taxon>Bacteria</taxon>
        <taxon>Bacillati</taxon>
        <taxon>Actinomycetota</taxon>
        <taxon>Actinomycetes</taxon>
        <taxon>Propionibacteriales</taxon>
        <taxon>Nocardioidaceae</taxon>
        <taxon>Nocardioides</taxon>
    </lineage>
</organism>
<keyword evidence="1" id="KW-0732">Signal</keyword>
<gene>
    <name evidence="2" type="ORF">BKA08_000491</name>
</gene>
<keyword evidence="3" id="KW-1185">Reference proteome</keyword>
<reference evidence="2 3" key="1">
    <citation type="submission" date="2020-07" db="EMBL/GenBank/DDBJ databases">
        <title>Sequencing the genomes of 1000 actinobacteria strains.</title>
        <authorList>
            <person name="Klenk H.-P."/>
        </authorList>
    </citation>
    <scope>NUCLEOTIDE SEQUENCE [LARGE SCALE GENOMIC DNA]</scope>
    <source>
        <strain evidence="2 3">DSM 18965</strain>
    </source>
</reference>
<proteinExistence type="predicted"/>
<accession>A0A7Y9EYH6</accession>
<evidence type="ECO:0000313" key="3">
    <source>
        <dbReference type="Proteomes" id="UP000516957"/>
    </source>
</evidence>